<keyword evidence="3" id="KW-1185">Reference proteome</keyword>
<comment type="caution">
    <text evidence="2">The sequence shown here is derived from an EMBL/GenBank/DDBJ whole genome shotgun (WGS) entry which is preliminary data.</text>
</comment>
<dbReference type="PROSITE" id="PS50017">
    <property type="entry name" value="DEATH_DOMAIN"/>
    <property type="match status" value="1"/>
</dbReference>
<dbReference type="Gene3D" id="1.10.533.10">
    <property type="entry name" value="Death Domain, Fas"/>
    <property type="match status" value="1"/>
</dbReference>
<evidence type="ECO:0000259" key="1">
    <source>
        <dbReference type="PROSITE" id="PS50017"/>
    </source>
</evidence>
<name>A0ABN8Q7N1_9CNID</name>
<dbReference type="Pfam" id="PF00531">
    <property type="entry name" value="Death"/>
    <property type="match status" value="1"/>
</dbReference>
<dbReference type="EMBL" id="CALNXK010000111">
    <property type="protein sequence ID" value="CAH3158455.1"/>
    <property type="molecule type" value="Genomic_DNA"/>
</dbReference>
<evidence type="ECO:0000313" key="2">
    <source>
        <dbReference type="EMBL" id="CAH3158455.1"/>
    </source>
</evidence>
<dbReference type="CDD" id="cd01670">
    <property type="entry name" value="Death"/>
    <property type="match status" value="1"/>
</dbReference>
<reference evidence="2 3" key="1">
    <citation type="submission" date="2022-05" db="EMBL/GenBank/DDBJ databases">
        <authorList>
            <consortium name="Genoscope - CEA"/>
            <person name="William W."/>
        </authorList>
    </citation>
    <scope>NUCLEOTIDE SEQUENCE [LARGE SCALE GENOMIC DNA]</scope>
</reference>
<dbReference type="Proteomes" id="UP001159405">
    <property type="component" value="Unassembled WGS sequence"/>
</dbReference>
<gene>
    <name evidence="2" type="ORF">PLOB_00003166</name>
</gene>
<accession>A0ABN8Q7N1</accession>
<protein>
    <recommendedName>
        <fullName evidence="1">Death domain-containing protein</fullName>
    </recommendedName>
</protein>
<evidence type="ECO:0000313" key="3">
    <source>
        <dbReference type="Proteomes" id="UP001159405"/>
    </source>
</evidence>
<dbReference type="InterPro" id="IPR000488">
    <property type="entry name" value="Death_dom"/>
</dbReference>
<organism evidence="2 3">
    <name type="scientific">Porites lobata</name>
    <dbReference type="NCBI Taxonomy" id="104759"/>
    <lineage>
        <taxon>Eukaryota</taxon>
        <taxon>Metazoa</taxon>
        <taxon>Cnidaria</taxon>
        <taxon>Anthozoa</taxon>
        <taxon>Hexacorallia</taxon>
        <taxon>Scleractinia</taxon>
        <taxon>Fungiina</taxon>
        <taxon>Poritidae</taxon>
        <taxon>Porites</taxon>
    </lineage>
</organism>
<feature type="non-terminal residue" evidence="2">
    <location>
        <position position="1"/>
    </location>
</feature>
<dbReference type="SUPFAM" id="SSF47986">
    <property type="entry name" value="DEATH domain"/>
    <property type="match status" value="1"/>
</dbReference>
<feature type="domain" description="Death" evidence="1">
    <location>
        <begin position="58"/>
        <end position="104"/>
    </location>
</feature>
<dbReference type="InterPro" id="IPR011029">
    <property type="entry name" value="DEATH-like_dom_sf"/>
</dbReference>
<sequence length="113" mass="13060">KHCCHNFISLDTSEVEVETLTVSQKRLPTSIRQFPDKEVKEGIPSDDDLELLSVKVVRWKKLGRRLKLEAAELTALHQENEELSEKVFAMLIKWKQKKGRLLTVVYMTPSVIN</sequence>
<proteinExistence type="predicted"/>